<evidence type="ECO:0000313" key="2">
    <source>
        <dbReference type="EMBL" id="CAG9312251.1"/>
    </source>
</evidence>
<dbReference type="InterPro" id="IPR038911">
    <property type="entry name" value="SCLT1"/>
</dbReference>
<evidence type="ECO:0000313" key="3">
    <source>
        <dbReference type="Proteomes" id="UP001162131"/>
    </source>
</evidence>
<name>A0AAU9IG37_9CILI</name>
<dbReference type="Proteomes" id="UP001162131">
    <property type="component" value="Unassembled WGS sequence"/>
</dbReference>
<proteinExistence type="predicted"/>
<dbReference type="GO" id="GO:0060271">
    <property type="term" value="P:cilium assembly"/>
    <property type="evidence" value="ECO:0007669"/>
    <property type="project" value="TreeGrafter"/>
</dbReference>
<dbReference type="PANTHER" id="PTHR35970:SF1">
    <property type="entry name" value="SODIUM CHANNEL AND CLATHRIN LINKER 1"/>
    <property type="match status" value="1"/>
</dbReference>
<dbReference type="PANTHER" id="PTHR35970">
    <property type="entry name" value="SODIUM CHANNEL AND CLATHRIN LINKER 1"/>
    <property type="match status" value="1"/>
</dbReference>
<dbReference type="EMBL" id="CAJZBQ010000005">
    <property type="protein sequence ID" value="CAG9312251.1"/>
    <property type="molecule type" value="Genomic_DNA"/>
</dbReference>
<evidence type="ECO:0000256" key="1">
    <source>
        <dbReference type="SAM" id="Coils"/>
    </source>
</evidence>
<keyword evidence="3" id="KW-1185">Reference proteome</keyword>
<dbReference type="AlphaFoldDB" id="A0AAU9IG37"/>
<dbReference type="GO" id="GO:0005814">
    <property type="term" value="C:centriole"/>
    <property type="evidence" value="ECO:0007669"/>
    <property type="project" value="TreeGrafter"/>
</dbReference>
<keyword evidence="1" id="KW-0175">Coiled coil</keyword>
<sequence length="649" mass="77722">MADIQIFQEKIASLQRENDDLHDLNNRLNQELRRYQINQSQELPAQSDLLVDPSIPPWAANTVFLSPLLLAYDNRIHELESALERAKLNLIDIGEHTKRLTAENSSLREEMDRRWHEMLERERKELESSGIGAAFYLEEKNEMQERLDLLSTENNLLLEQLEALKTRNELLERVAKDRDEAAEKYGSQLKQLISDHRNLQMNEEEIRGYKEIAEEKLKKAQERLGNLEREREEQNTLINRIQNELRLAKQNGEYYRKAYEEIDAKKSEEIEMLIQEAHNNSIRDRDLTNKSIMQERDLEEAKDQANYYKRECDSIKNECENMLKIMNSYEEKLAKYQQKEEALDQRERDAKQRVEDAFLERDRMAMKDQQYQRQIERLNEQLRTELGEQKAKFDIMMDSMRNKHKNLLATRDDELKSIQERNNELQLQAERLARDNSSLAKDVQRAENVLQEEQKRINVRLDEYERRMRETEEVRLTEKRLLETQNEQYGYERQEWDRLKKNYENLIHSSNREIESIKASLKRSKEESRRHKGQFEEVSKERDNLVEELNKLRDDFYIKTQELGASYNAKLVDVERNIAEARERQRLAEEKYNEFVASQAKLGEKWRDEHKAISAYYTKLLNQMTLEKNKLIKRNRELEGRGDIFAVQE</sequence>
<protein>
    <submittedName>
        <fullName evidence="2">Uncharacterized protein</fullName>
    </submittedName>
</protein>
<comment type="caution">
    <text evidence="2">The sequence shown here is derived from an EMBL/GenBank/DDBJ whole genome shotgun (WGS) entry which is preliminary data.</text>
</comment>
<feature type="coiled-coil region" evidence="1">
    <location>
        <begin position="4"/>
        <end position="38"/>
    </location>
</feature>
<feature type="coiled-coil region" evidence="1">
    <location>
        <begin position="203"/>
        <end position="251"/>
    </location>
</feature>
<dbReference type="SUPFAM" id="SSF57997">
    <property type="entry name" value="Tropomyosin"/>
    <property type="match status" value="1"/>
</dbReference>
<feature type="coiled-coil region" evidence="1">
    <location>
        <begin position="298"/>
        <end position="591"/>
    </location>
</feature>
<organism evidence="2 3">
    <name type="scientific">Blepharisma stoltei</name>
    <dbReference type="NCBI Taxonomy" id="1481888"/>
    <lineage>
        <taxon>Eukaryota</taxon>
        <taxon>Sar</taxon>
        <taxon>Alveolata</taxon>
        <taxon>Ciliophora</taxon>
        <taxon>Postciliodesmatophora</taxon>
        <taxon>Heterotrichea</taxon>
        <taxon>Heterotrichida</taxon>
        <taxon>Blepharismidae</taxon>
        <taxon>Blepharisma</taxon>
    </lineage>
</organism>
<feature type="coiled-coil region" evidence="1">
    <location>
        <begin position="133"/>
        <end position="174"/>
    </location>
</feature>
<accession>A0AAU9IG37</accession>
<gene>
    <name evidence="2" type="ORF">BSTOLATCC_MIC5493</name>
</gene>
<reference evidence="2" key="1">
    <citation type="submission" date="2021-09" db="EMBL/GenBank/DDBJ databases">
        <authorList>
            <consortium name="AG Swart"/>
            <person name="Singh M."/>
            <person name="Singh A."/>
            <person name="Seah K."/>
            <person name="Emmerich C."/>
        </authorList>
    </citation>
    <scope>NUCLEOTIDE SEQUENCE</scope>
    <source>
        <strain evidence="2">ATCC30299</strain>
    </source>
</reference>